<accession>F2J1S1</accession>
<feature type="region of interest" description="Disordered" evidence="1">
    <location>
        <begin position="1"/>
        <end position="58"/>
    </location>
</feature>
<evidence type="ECO:0000313" key="2">
    <source>
        <dbReference type="EMBL" id="ADZ70872.1"/>
    </source>
</evidence>
<dbReference type="HOGENOM" id="CLU_2059213_0_0_5"/>
<evidence type="ECO:0000256" key="1">
    <source>
        <dbReference type="SAM" id="MobiDB-lite"/>
    </source>
</evidence>
<sequence>MRVKGECVAHARPTQSFGFRRNKGQSKSSAGQQSSCGTTQSAGPHEAKGHRKTPSFTVGAGHFDRLALIFCSPKWLWRNYYSSHADLNLQSVLRSDQASEILLMYLVRASFKATRRRVS</sequence>
<keyword evidence="3" id="KW-1185">Reference proteome</keyword>
<name>F2J1S1_POLGS</name>
<dbReference type="Proteomes" id="UP000008130">
    <property type="component" value="Chromosome"/>
</dbReference>
<reference evidence="2 3" key="1">
    <citation type="journal article" date="2011" name="J. Bacteriol.">
        <title>Complete genome sequence of Polymorphum gilvum SL003B-26A1T, a crude oil-degrading bacterium from oil-polluted saline soil.</title>
        <authorList>
            <person name="Li S.G."/>
            <person name="Tang Y.Q."/>
            <person name="Nie Y."/>
            <person name="Cai M."/>
            <person name="Wu X.L."/>
        </authorList>
    </citation>
    <scope>NUCLEOTIDE SEQUENCE [LARGE SCALE GENOMIC DNA]</scope>
    <source>
        <strain evidence="3">LMG 25793 / CGMCC 1.9160 / SL003B-26A1</strain>
    </source>
</reference>
<dbReference type="KEGG" id="pgv:SL003B_2446"/>
<dbReference type="EMBL" id="CP002568">
    <property type="protein sequence ID" value="ADZ70872.1"/>
    <property type="molecule type" value="Genomic_DNA"/>
</dbReference>
<evidence type="ECO:0000313" key="3">
    <source>
        <dbReference type="Proteomes" id="UP000008130"/>
    </source>
</evidence>
<dbReference type="STRING" id="991905.SL003B_2446"/>
<feature type="compositionally biased region" description="Low complexity" evidence="1">
    <location>
        <begin position="25"/>
        <end position="35"/>
    </location>
</feature>
<dbReference type="AlphaFoldDB" id="F2J1S1"/>
<proteinExistence type="predicted"/>
<organism evidence="2 3">
    <name type="scientific">Polymorphum gilvum (strain LMG 25793 / CGMCC 1.9160 / SL003B-26A1)</name>
    <dbReference type="NCBI Taxonomy" id="991905"/>
    <lineage>
        <taxon>Bacteria</taxon>
        <taxon>Pseudomonadati</taxon>
        <taxon>Pseudomonadota</taxon>
        <taxon>Alphaproteobacteria</taxon>
        <taxon>Rhodobacterales</taxon>
        <taxon>Paracoccaceae</taxon>
        <taxon>Polymorphum</taxon>
    </lineage>
</organism>
<gene>
    <name evidence="2" type="ordered locus">SL003B_2446</name>
</gene>
<protein>
    <submittedName>
        <fullName evidence="2">Uncharacterized protein</fullName>
    </submittedName>
</protein>